<feature type="domain" description="ABC3 transporter permease C-terminal" evidence="8">
    <location>
        <begin position="351"/>
        <end position="431"/>
    </location>
</feature>
<keyword evidence="2" id="KW-1003">Cell membrane</keyword>
<gene>
    <name evidence="9" type="ORF">HF857_05130</name>
</gene>
<feature type="transmembrane region" description="Helical" evidence="7">
    <location>
        <begin position="391"/>
        <end position="412"/>
    </location>
</feature>
<feature type="compositionally biased region" description="Low complexity" evidence="6">
    <location>
        <begin position="132"/>
        <end position="148"/>
    </location>
</feature>
<feature type="transmembrane region" description="Helical" evidence="7">
    <location>
        <begin position="351"/>
        <end position="371"/>
    </location>
</feature>
<accession>A0A7X9RLQ1</accession>
<dbReference type="InterPro" id="IPR050250">
    <property type="entry name" value="Macrolide_Exporter_MacB"/>
</dbReference>
<dbReference type="GO" id="GO:0005886">
    <property type="term" value="C:plasma membrane"/>
    <property type="evidence" value="ECO:0007669"/>
    <property type="project" value="UniProtKB-SubCell"/>
</dbReference>
<proteinExistence type="predicted"/>
<evidence type="ECO:0000256" key="5">
    <source>
        <dbReference type="ARBA" id="ARBA00023136"/>
    </source>
</evidence>
<dbReference type="PANTHER" id="PTHR30572">
    <property type="entry name" value="MEMBRANE COMPONENT OF TRANSPORTER-RELATED"/>
    <property type="match status" value="1"/>
</dbReference>
<dbReference type="InterPro" id="IPR003838">
    <property type="entry name" value="ABC3_permease_C"/>
</dbReference>
<feature type="region of interest" description="Disordered" evidence="6">
    <location>
        <begin position="132"/>
        <end position="182"/>
    </location>
</feature>
<dbReference type="GO" id="GO:0022857">
    <property type="term" value="F:transmembrane transporter activity"/>
    <property type="evidence" value="ECO:0007669"/>
    <property type="project" value="TreeGrafter"/>
</dbReference>
<evidence type="ECO:0000256" key="4">
    <source>
        <dbReference type="ARBA" id="ARBA00022989"/>
    </source>
</evidence>
<organism evidence="9 10">
    <name type="scientific">Enterococcus cecorum</name>
    <dbReference type="NCBI Taxonomy" id="44008"/>
    <lineage>
        <taxon>Bacteria</taxon>
        <taxon>Bacillati</taxon>
        <taxon>Bacillota</taxon>
        <taxon>Bacilli</taxon>
        <taxon>Lactobacillales</taxon>
        <taxon>Enterococcaceae</taxon>
        <taxon>Enterococcus</taxon>
    </lineage>
</organism>
<feature type="transmembrane region" description="Helical" evidence="7">
    <location>
        <begin position="485"/>
        <end position="508"/>
    </location>
</feature>
<feature type="compositionally biased region" description="Polar residues" evidence="6">
    <location>
        <begin position="78"/>
        <end position="94"/>
    </location>
</feature>
<dbReference type="EMBL" id="JABAFV010000006">
    <property type="protein sequence ID" value="NME49634.1"/>
    <property type="molecule type" value="Genomic_DNA"/>
</dbReference>
<comment type="caution">
    <text evidence="9">The sequence shown here is derived from an EMBL/GenBank/DDBJ whole genome shotgun (WGS) entry which is preliminary data.</text>
</comment>
<dbReference type="Proteomes" id="UP000588071">
    <property type="component" value="Unassembled WGS sequence"/>
</dbReference>
<comment type="subcellular location">
    <subcellularLocation>
        <location evidence="1">Cell membrane</location>
        <topology evidence="1">Multi-pass membrane protein</topology>
    </subcellularLocation>
</comment>
<evidence type="ECO:0000256" key="6">
    <source>
        <dbReference type="SAM" id="MobiDB-lite"/>
    </source>
</evidence>
<keyword evidence="4 7" id="KW-1133">Transmembrane helix</keyword>
<evidence type="ECO:0000256" key="3">
    <source>
        <dbReference type="ARBA" id="ARBA00022692"/>
    </source>
</evidence>
<sequence>MNFIKRAYQYLWAKKGKSVLMIAILSIIMIFVLAGLSIYQAANQAITNAQKSTGATVTLTQNREAMFQAKEKEEDNDQTSSSSEQSQRKTFSRTPINLSDAKKIAALSGVKSYLYTATTSVDAASGIEAIESSVETSSTSEITSGSNEATSESKDNEVTSGASQSKQGNGQMPPGEAMSQGDFRVQGVSDSSLLTTFTQGEAKIIKGSAITSADEGSNAVIIEKTLAEDNDLSVGDTFKVTTSDDKEVELKVKGIYETTDAGDELGMQFNFLNPANTLITSYTMVATLKGGDSETIDEATFTLEDPAKMDSFIKQAEELIDTDTFSLQSNDQMYQQMLQPLNNVKGFAKNIIILVGVAGVVILTLIVMLSLKDRRYEMGVLLSLGESRIKLIGQFFIEIIICLVFALGIAGVTGNLVGNALGNQLISQQTTSTQNQQTNNQPGGAPGKVQNGQTPPSRPGGNRQNPFAASQEVKNLKINVQPKQFMLLTAIAIGIVLIAICFASIGIFRLNPKSILIS</sequence>
<feature type="compositionally biased region" description="Low complexity" evidence="6">
    <location>
        <begin position="431"/>
        <end position="441"/>
    </location>
</feature>
<evidence type="ECO:0000256" key="1">
    <source>
        <dbReference type="ARBA" id="ARBA00004651"/>
    </source>
</evidence>
<dbReference type="RefSeq" id="WP_168930788.1">
    <property type="nucleotide sequence ID" value="NZ_JABAFV010000006.1"/>
</dbReference>
<feature type="region of interest" description="Disordered" evidence="6">
    <location>
        <begin position="431"/>
        <end position="466"/>
    </location>
</feature>
<evidence type="ECO:0000256" key="2">
    <source>
        <dbReference type="ARBA" id="ARBA00022475"/>
    </source>
</evidence>
<name>A0A7X9RLQ1_9ENTE</name>
<evidence type="ECO:0000256" key="7">
    <source>
        <dbReference type="SAM" id="Phobius"/>
    </source>
</evidence>
<keyword evidence="3 7" id="KW-0812">Transmembrane</keyword>
<reference evidence="9 10" key="1">
    <citation type="submission" date="2020-04" db="EMBL/GenBank/DDBJ databases">
        <authorList>
            <person name="Hitch T.C.A."/>
            <person name="Wylensek D."/>
            <person name="Clavel T."/>
        </authorList>
    </citation>
    <scope>NUCLEOTIDE SEQUENCE [LARGE SCALE GENOMIC DNA]</scope>
    <source>
        <strain evidence="9 10">WCA-380-WT-3C</strain>
    </source>
</reference>
<protein>
    <submittedName>
        <fullName evidence="9">ABC transporter permease</fullName>
    </submittedName>
</protein>
<dbReference type="Pfam" id="PF02687">
    <property type="entry name" value="FtsX"/>
    <property type="match status" value="1"/>
</dbReference>
<dbReference type="AlphaFoldDB" id="A0A7X9RLQ1"/>
<feature type="region of interest" description="Disordered" evidence="6">
    <location>
        <begin position="69"/>
        <end position="94"/>
    </location>
</feature>
<feature type="compositionally biased region" description="Polar residues" evidence="6">
    <location>
        <begin position="158"/>
        <end position="170"/>
    </location>
</feature>
<evidence type="ECO:0000259" key="8">
    <source>
        <dbReference type="Pfam" id="PF02687"/>
    </source>
</evidence>
<evidence type="ECO:0000313" key="9">
    <source>
        <dbReference type="EMBL" id="NME49634.1"/>
    </source>
</evidence>
<dbReference type="PANTHER" id="PTHR30572:SF9">
    <property type="entry name" value="ABC TRANSPORTER PERMEASE PROTEIN"/>
    <property type="match status" value="1"/>
</dbReference>
<keyword evidence="5 7" id="KW-0472">Membrane</keyword>
<evidence type="ECO:0000313" key="10">
    <source>
        <dbReference type="Proteomes" id="UP000588071"/>
    </source>
</evidence>
<feature type="transmembrane region" description="Helical" evidence="7">
    <location>
        <begin position="20"/>
        <end position="42"/>
    </location>
</feature>